<gene>
    <name evidence="1" type="ORF">Pflav_042870</name>
</gene>
<accession>A0A6F8XVQ8</accession>
<organism evidence="1 2">
    <name type="scientific">Phytohabitans flavus</name>
    <dbReference type="NCBI Taxonomy" id="1076124"/>
    <lineage>
        <taxon>Bacteria</taxon>
        <taxon>Bacillati</taxon>
        <taxon>Actinomycetota</taxon>
        <taxon>Actinomycetes</taxon>
        <taxon>Micromonosporales</taxon>
        <taxon>Micromonosporaceae</taxon>
    </lineage>
</organism>
<dbReference type="RefSeq" id="WP_173037545.1">
    <property type="nucleotide sequence ID" value="NZ_AP022870.1"/>
</dbReference>
<dbReference type="Proteomes" id="UP000502508">
    <property type="component" value="Chromosome"/>
</dbReference>
<dbReference type="KEGG" id="pfla:Pflav_042870"/>
<dbReference type="EMBL" id="AP022870">
    <property type="protein sequence ID" value="BCB77877.1"/>
    <property type="molecule type" value="Genomic_DNA"/>
</dbReference>
<dbReference type="AlphaFoldDB" id="A0A6F8XVQ8"/>
<evidence type="ECO:0000313" key="2">
    <source>
        <dbReference type="Proteomes" id="UP000502508"/>
    </source>
</evidence>
<protein>
    <submittedName>
        <fullName evidence="1">Uncharacterized protein</fullName>
    </submittedName>
</protein>
<sequence length="54" mass="6057">MGYDVEESLVATLRRRAEHEVDMVALLDGAVRRGRRRQRGRRVAKALGAPGWPA</sequence>
<proteinExistence type="predicted"/>
<reference evidence="1 2" key="2">
    <citation type="submission" date="2020-03" db="EMBL/GenBank/DDBJ databases">
        <authorList>
            <person name="Ichikawa N."/>
            <person name="Kimura A."/>
            <person name="Kitahashi Y."/>
            <person name="Uohara A."/>
        </authorList>
    </citation>
    <scope>NUCLEOTIDE SEQUENCE [LARGE SCALE GENOMIC DNA]</scope>
    <source>
        <strain evidence="1 2">NBRC 107702</strain>
    </source>
</reference>
<reference evidence="1 2" key="1">
    <citation type="submission" date="2020-03" db="EMBL/GenBank/DDBJ databases">
        <title>Whole genome shotgun sequence of Phytohabitans flavus NBRC 107702.</title>
        <authorList>
            <person name="Komaki H."/>
            <person name="Tamura T."/>
        </authorList>
    </citation>
    <scope>NUCLEOTIDE SEQUENCE [LARGE SCALE GENOMIC DNA]</scope>
    <source>
        <strain evidence="1 2">NBRC 107702</strain>
    </source>
</reference>
<keyword evidence="2" id="KW-1185">Reference proteome</keyword>
<name>A0A6F8XVQ8_9ACTN</name>
<evidence type="ECO:0000313" key="1">
    <source>
        <dbReference type="EMBL" id="BCB77877.1"/>
    </source>
</evidence>